<dbReference type="KEGG" id="prv:G7070_03995"/>
<sequence>MEDRALASFDLQRYLGLWFEIGRLPLRWEDPDASEVTAHYSLNDDGSVQVDNRCLDGEGAPSRAVGRATVDDSAPGRLKVSFAPSPVNRLPLTQAGYWVLKLDEDYRYALVGTPRRRHLWLLARDSEVPNDVHREYLAEAEARGYELTEWITPVQTGTRVTDEDLGLHP</sequence>
<dbReference type="RefSeq" id="WP_166232140.1">
    <property type="nucleotide sequence ID" value="NZ_CP049865.1"/>
</dbReference>
<dbReference type="InterPro" id="IPR002446">
    <property type="entry name" value="Lipocalin_bac"/>
</dbReference>
<gene>
    <name evidence="4" type="ORF">G7070_03995</name>
</gene>
<protein>
    <submittedName>
        <fullName evidence="4">Lipocalin family protein</fullName>
    </submittedName>
</protein>
<dbReference type="InterPro" id="IPR022271">
    <property type="entry name" value="Lipocalin_ApoD"/>
</dbReference>
<evidence type="ECO:0000256" key="2">
    <source>
        <dbReference type="PIRNR" id="PIRNR036893"/>
    </source>
</evidence>
<evidence type="ECO:0000256" key="1">
    <source>
        <dbReference type="ARBA" id="ARBA00006889"/>
    </source>
</evidence>
<dbReference type="InterPro" id="IPR012674">
    <property type="entry name" value="Calycin"/>
</dbReference>
<dbReference type="EMBL" id="CP049865">
    <property type="protein sequence ID" value="QIK71589.1"/>
    <property type="molecule type" value="Genomic_DNA"/>
</dbReference>
<dbReference type="GO" id="GO:0006950">
    <property type="term" value="P:response to stress"/>
    <property type="evidence" value="ECO:0007669"/>
    <property type="project" value="UniProtKB-ARBA"/>
</dbReference>
<dbReference type="AlphaFoldDB" id="A0A6G7Y4F3"/>
<proteinExistence type="inferred from homology"/>
<dbReference type="PRINTS" id="PR01171">
    <property type="entry name" value="BCTLIPOCALIN"/>
</dbReference>
<evidence type="ECO:0000313" key="5">
    <source>
        <dbReference type="Proteomes" id="UP000501058"/>
    </source>
</evidence>
<evidence type="ECO:0000259" key="3">
    <source>
        <dbReference type="Pfam" id="PF08212"/>
    </source>
</evidence>
<keyword evidence="5" id="KW-1185">Reference proteome</keyword>
<evidence type="ECO:0000313" key="4">
    <source>
        <dbReference type="EMBL" id="QIK71589.1"/>
    </source>
</evidence>
<dbReference type="InterPro" id="IPR000566">
    <property type="entry name" value="Lipocln_cytosolic_FA-bd_dom"/>
</dbReference>
<dbReference type="InterPro" id="IPR047202">
    <property type="entry name" value="Lipocalin_Blc-like_dom"/>
</dbReference>
<comment type="similarity">
    <text evidence="1 2">Belongs to the calycin superfamily. Lipocalin family.</text>
</comment>
<dbReference type="SUPFAM" id="SSF50814">
    <property type="entry name" value="Lipocalins"/>
    <property type="match status" value="1"/>
</dbReference>
<dbReference type="PANTHER" id="PTHR10612:SF34">
    <property type="entry name" value="APOLIPOPROTEIN D"/>
    <property type="match status" value="1"/>
</dbReference>
<dbReference type="PANTHER" id="PTHR10612">
    <property type="entry name" value="APOLIPOPROTEIN D"/>
    <property type="match status" value="1"/>
</dbReference>
<accession>A0A6G7Y4F3</accession>
<dbReference type="PIRSF" id="PIRSF036893">
    <property type="entry name" value="Lipocalin_ApoD"/>
    <property type="match status" value="1"/>
</dbReference>
<organism evidence="4 5">
    <name type="scientific">Propioniciclava coleopterorum</name>
    <dbReference type="NCBI Taxonomy" id="2714937"/>
    <lineage>
        <taxon>Bacteria</taxon>
        <taxon>Bacillati</taxon>
        <taxon>Actinomycetota</taxon>
        <taxon>Actinomycetes</taxon>
        <taxon>Propionibacteriales</taxon>
        <taxon>Propionibacteriaceae</taxon>
        <taxon>Propioniciclava</taxon>
    </lineage>
</organism>
<dbReference type="CDD" id="cd19438">
    <property type="entry name" value="lipocalin_Blc-like"/>
    <property type="match status" value="1"/>
</dbReference>
<feature type="domain" description="Lipocalin/cytosolic fatty-acid binding" evidence="3">
    <location>
        <begin position="9"/>
        <end position="153"/>
    </location>
</feature>
<dbReference type="Proteomes" id="UP000501058">
    <property type="component" value="Chromosome"/>
</dbReference>
<reference evidence="4 5" key="1">
    <citation type="submission" date="2020-03" db="EMBL/GenBank/DDBJ databases">
        <title>Propioniciclava sp. nov., isolated from Hydrophilus acuminatus.</title>
        <authorList>
            <person name="Hyun D.-W."/>
            <person name="Bae J.-W."/>
        </authorList>
    </citation>
    <scope>NUCLEOTIDE SEQUENCE [LARGE SCALE GENOMIC DNA]</scope>
    <source>
        <strain evidence="4 5">HDW11</strain>
    </source>
</reference>
<dbReference type="Gene3D" id="2.40.128.20">
    <property type="match status" value="1"/>
</dbReference>
<name>A0A6G7Y4F3_9ACTN</name>
<dbReference type="Pfam" id="PF08212">
    <property type="entry name" value="Lipocalin_2"/>
    <property type="match status" value="1"/>
</dbReference>